<dbReference type="AlphaFoldDB" id="A0A8S1YN73"/>
<accession>A0A8S1YN73</accession>
<name>A0A8S1YN73_PAROT</name>
<sequence length="78" mass="8939">MTHLLLALESCSNLAALSGSYCADQNVIMSIQQNFMGFYSFQIRLEYLILKTQLIIKTFAKLYAQFLQLVLAIFKKII</sequence>
<organism evidence="2 3">
    <name type="scientific">Paramecium octaurelia</name>
    <dbReference type="NCBI Taxonomy" id="43137"/>
    <lineage>
        <taxon>Eukaryota</taxon>
        <taxon>Sar</taxon>
        <taxon>Alveolata</taxon>
        <taxon>Ciliophora</taxon>
        <taxon>Intramacronucleata</taxon>
        <taxon>Oligohymenophorea</taxon>
        <taxon>Peniculida</taxon>
        <taxon>Parameciidae</taxon>
        <taxon>Paramecium</taxon>
    </lineage>
</organism>
<keyword evidence="1" id="KW-0732">Signal</keyword>
<protein>
    <submittedName>
        <fullName evidence="2">Uncharacterized protein</fullName>
    </submittedName>
</protein>
<dbReference type="Proteomes" id="UP000683925">
    <property type="component" value="Unassembled WGS sequence"/>
</dbReference>
<gene>
    <name evidence="2" type="ORF">POCTA_138.1.T2160006</name>
</gene>
<reference evidence="2" key="1">
    <citation type="submission" date="2021-01" db="EMBL/GenBank/DDBJ databases">
        <authorList>
            <consortium name="Genoscope - CEA"/>
            <person name="William W."/>
        </authorList>
    </citation>
    <scope>NUCLEOTIDE SEQUENCE</scope>
</reference>
<proteinExistence type="predicted"/>
<feature type="signal peptide" evidence="1">
    <location>
        <begin position="1"/>
        <end position="16"/>
    </location>
</feature>
<evidence type="ECO:0000256" key="1">
    <source>
        <dbReference type="SAM" id="SignalP"/>
    </source>
</evidence>
<dbReference type="EMBL" id="CAJJDP010000220">
    <property type="protein sequence ID" value="CAD8215233.1"/>
    <property type="molecule type" value="Genomic_DNA"/>
</dbReference>
<keyword evidence="3" id="KW-1185">Reference proteome</keyword>
<evidence type="ECO:0000313" key="2">
    <source>
        <dbReference type="EMBL" id="CAD8215233.1"/>
    </source>
</evidence>
<comment type="caution">
    <text evidence="2">The sequence shown here is derived from an EMBL/GenBank/DDBJ whole genome shotgun (WGS) entry which is preliminary data.</text>
</comment>
<evidence type="ECO:0000313" key="3">
    <source>
        <dbReference type="Proteomes" id="UP000683925"/>
    </source>
</evidence>
<feature type="chain" id="PRO_5035742301" evidence="1">
    <location>
        <begin position="17"/>
        <end position="78"/>
    </location>
</feature>